<evidence type="ECO:0000256" key="2">
    <source>
        <dbReference type="ARBA" id="ARBA00022475"/>
    </source>
</evidence>
<keyword evidence="3 6" id="KW-0812">Transmembrane</keyword>
<name>A0A2L2XEV0_9FIRM</name>
<feature type="transmembrane region" description="Helical" evidence="6">
    <location>
        <begin position="57"/>
        <end position="90"/>
    </location>
</feature>
<feature type="transmembrane region" description="Helical" evidence="6">
    <location>
        <begin position="126"/>
        <end position="144"/>
    </location>
</feature>
<evidence type="ECO:0000256" key="6">
    <source>
        <dbReference type="SAM" id="Phobius"/>
    </source>
</evidence>
<organism evidence="7 8">
    <name type="scientific">Desulfocucumis palustris</name>
    <dbReference type="NCBI Taxonomy" id="1898651"/>
    <lineage>
        <taxon>Bacteria</taxon>
        <taxon>Bacillati</taxon>
        <taxon>Bacillota</taxon>
        <taxon>Clostridia</taxon>
        <taxon>Eubacteriales</taxon>
        <taxon>Desulfocucumaceae</taxon>
        <taxon>Desulfocucumis</taxon>
    </lineage>
</organism>
<keyword evidence="4 6" id="KW-1133">Transmembrane helix</keyword>
<comment type="caution">
    <text evidence="7">The sequence shown here is derived from an EMBL/GenBank/DDBJ whole genome shotgun (WGS) entry which is preliminary data.</text>
</comment>
<dbReference type="OrthoDB" id="1653617at2"/>
<dbReference type="Proteomes" id="UP000239549">
    <property type="component" value="Unassembled WGS sequence"/>
</dbReference>
<reference evidence="8" key="1">
    <citation type="submission" date="2018-02" db="EMBL/GenBank/DDBJ databases">
        <title>Genome sequence of Desulfocucumis palustris strain NAW-5.</title>
        <authorList>
            <person name="Watanabe M."/>
            <person name="Kojima H."/>
            <person name="Fukui M."/>
        </authorList>
    </citation>
    <scope>NUCLEOTIDE SEQUENCE [LARGE SCALE GENOMIC DNA]</scope>
    <source>
        <strain evidence="8">NAW-5</strain>
    </source>
</reference>
<evidence type="ECO:0000313" key="8">
    <source>
        <dbReference type="Proteomes" id="UP000239549"/>
    </source>
</evidence>
<proteinExistence type="predicted"/>
<dbReference type="EMBL" id="BFAV01000150">
    <property type="protein sequence ID" value="GBF34768.1"/>
    <property type="molecule type" value="Genomic_DNA"/>
</dbReference>
<dbReference type="InterPro" id="IPR010343">
    <property type="entry name" value="ArAE_1"/>
</dbReference>
<feature type="transmembrane region" description="Helical" evidence="6">
    <location>
        <begin position="12"/>
        <end position="37"/>
    </location>
</feature>
<keyword evidence="7" id="KW-0449">Lipoprotein</keyword>
<dbReference type="RefSeq" id="WP_104372944.1">
    <property type="nucleotide sequence ID" value="NZ_BFAV01000150.1"/>
</dbReference>
<feature type="transmembrane region" description="Helical" evidence="6">
    <location>
        <begin position="97"/>
        <end position="114"/>
    </location>
</feature>
<comment type="subcellular location">
    <subcellularLocation>
        <location evidence="1">Cell membrane</location>
        <topology evidence="1">Multi-pass membrane protein</topology>
    </subcellularLocation>
</comment>
<keyword evidence="2" id="KW-1003">Cell membrane</keyword>
<evidence type="ECO:0000256" key="1">
    <source>
        <dbReference type="ARBA" id="ARBA00004651"/>
    </source>
</evidence>
<evidence type="ECO:0000256" key="5">
    <source>
        <dbReference type="ARBA" id="ARBA00023136"/>
    </source>
</evidence>
<evidence type="ECO:0000256" key="3">
    <source>
        <dbReference type="ARBA" id="ARBA00022692"/>
    </source>
</evidence>
<dbReference type="GO" id="GO:0005886">
    <property type="term" value="C:plasma membrane"/>
    <property type="evidence" value="ECO:0007669"/>
    <property type="project" value="UniProtKB-SubCell"/>
</dbReference>
<protein>
    <submittedName>
        <fullName evidence="7">Lipoprotein</fullName>
    </submittedName>
</protein>
<evidence type="ECO:0000256" key="4">
    <source>
        <dbReference type="ARBA" id="ARBA00022989"/>
    </source>
</evidence>
<gene>
    <name evidence="7" type="ORF">DCCM_3888</name>
</gene>
<keyword evidence="8" id="KW-1185">Reference proteome</keyword>
<accession>A0A2L2XEV0</accession>
<dbReference type="Pfam" id="PF06081">
    <property type="entry name" value="ArAE_1"/>
    <property type="match status" value="1"/>
</dbReference>
<dbReference type="AlphaFoldDB" id="A0A2L2XEV0"/>
<evidence type="ECO:0000313" key="7">
    <source>
        <dbReference type="EMBL" id="GBF34768.1"/>
    </source>
</evidence>
<sequence>MKVGTRIIKTGIAVIITMYLCKIFNLEPALFGAVSAVANMQPTLYLTLKKAKEQVIIHIIGVSLGLAAGYVLGANPFIMGAVTVCIIVLYTRLKLQGGILMGIVAALFVLSSPASQFLEHAYSRSFVIFIGLFVAMTVNAILWPPKYGYAFVEKLRRCNESSVDYFCRAVHDFIRLDNEEIPLPEQKRKEVVKLNEECRVIAEYYRSEKKSFGDGYDLIDPNDWFVVAERLLIYNDSLREKADQIYQLLPYRLERRIKAGAPPISGEYNYMLEILKNGCATIERVNKKLRTSICEKISVDQERISEELWEELREAIEEWQPRLAGSYYIHALIEISVVANEIRWLAREGKKLLKMSADLNASGGAAPQWVN</sequence>
<keyword evidence="5 6" id="KW-0472">Membrane</keyword>